<dbReference type="GO" id="GO:0005524">
    <property type="term" value="F:ATP binding"/>
    <property type="evidence" value="ECO:0007669"/>
    <property type="project" value="InterPro"/>
</dbReference>
<evidence type="ECO:0000313" key="8">
    <source>
        <dbReference type="EMBL" id="NMD48477.1"/>
    </source>
</evidence>
<evidence type="ECO:0000256" key="2">
    <source>
        <dbReference type="ARBA" id="ARBA00022763"/>
    </source>
</evidence>
<sequence>MSKIIELPEILANQIAAGEVIERPASVVKELVENAIDAASSQITVDIEESGLKKIQVTDNGQGMEQADAAMSLHRHATSKIKSQADLFRIRTLGFRGEALPSIASVSRLSIKTASEAENHGTFLLANGGKIEKEEAVSTPVGTKITVEDLFFNTPARLKYMKSLQAELAHIIDVLNRLSLAHPEIAFTLINDGRELIRTSGNGDLRQAIAGIYGLNTAKKMIEISNADLDFEVSGYISLPELTRANRNYITILINGRYIKNFLLNRAILDGYGSKLMVGRFPIAIIDIQIDPYLADVNVHPTKQEVRISKEKELMQLISSAIAESLRKQDLIPDALENLAKSSTYHNHKAEQTSLPLKQSTIYYDRDRNDFFLKEATVAEKSAKFTQVDSSVKESVDSPSASAVKYAERRAYSQDGKDHPDIVLKDKNQKRQLSKLVKDLENEEVSSFPELDYFGQMHGTYLFAQGEGGLYIIDQHAAQERVKYEYYREKIGQVDSSLQQLLVPYLFEFPANDFVTLQEKMPILNEVGIYLEAYGENTFILREHPIWLQEKEIESAIYEMCDMLLLTNEVSIKNYRAELAVMMSCKRSIKANHTLDDYSARNLLSQLSQCKNPYNCPHGRPVLVNFTKSDMEKMFRRIQENHTSLRELGKY</sequence>
<dbReference type="InterPro" id="IPR014762">
    <property type="entry name" value="DNA_mismatch_repair_CS"/>
</dbReference>
<proteinExistence type="inferred from homology"/>
<dbReference type="Gene3D" id="3.30.230.10">
    <property type="match status" value="1"/>
</dbReference>
<dbReference type="FunFam" id="3.30.565.10:FF:000003">
    <property type="entry name" value="DNA mismatch repair endonuclease MutL"/>
    <property type="match status" value="1"/>
</dbReference>
<dbReference type="Pfam" id="PF13589">
    <property type="entry name" value="HATPase_c_3"/>
    <property type="match status" value="1"/>
</dbReference>
<dbReference type="FunFam" id="3.30.230.10:FF:000036">
    <property type="entry name" value="DNA mismatch repair endonuclease MutL"/>
    <property type="match status" value="1"/>
</dbReference>
<dbReference type="RefSeq" id="WP_193523002.1">
    <property type="nucleotide sequence ID" value="NZ_JABASA010000003.1"/>
</dbReference>
<keyword evidence="8" id="KW-0378">Hydrolase</keyword>
<dbReference type="AlphaFoldDB" id="A0A7X9QGH0"/>
<dbReference type="GO" id="GO:0006298">
    <property type="term" value="P:mismatch repair"/>
    <property type="evidence" value="ECO:0007669"/>
    <property type="project" value="UniProtKB-UniRule"/>
</dbReference>
<dbReference type="InterPro" id="IPR020568">
    <property type="entry name" value="Ribosomal_Su5_D2-typ_SF"/>
</dbReference>
<keyword evidence="2 5" id="KW-0227">DNA damage</keyword>
<dbReference type="SUPFAM" id="SSF55874">
    <property type="entry name" value="ATPase domain of HSP90 chaperone/DNA topoisomerase II/histidine kinase"/>
    <property type="match status" value="1"/>
</dbReference>
<evidence type="ECO:0000259" key="6">
    <source>
        <dbReference type="SMART" id="SM00853"/>
    </source>
</evidence>
<comment type="function">
    <text evidence="4">This protein is involved in the repair of mismatches in DNA. The hex system is nick-directed.</text>
</comment>
<dbReference type="SMART" id="SM01340">
    <property type="entry name" value="DNA_mis_repair"/>
    <property type="match status" value="1"/>
</dbReference>
<dbReference type="PROSITE" id="PS00058">
    <property type="entry name" value="DNA_MISMATCH_REPAIR_1"/>
    <property type="match status" value="1"/>
</dbReference>
<dbReference type="FunFam" id="3.30.1370.100:FF:000004">
    <property type="entry name" value="DNA mismatch repair endonuclease MutL"/>
    <property type="match status" value="1"/>
</dbReference>
<dbReference type="InterPro" id="IPR014790">
    <property type="entry name" value="MutL_C"/>
</dbReference>
<evidence type="ECO:0000259" key="7">
    <source>
        <dbReference type="SMART" id="SM01340"/>
    </source>
</evidence>
<dbReference type="InterPro" id="IPR013507">
    <property type="entry name" value="DNA_mismatch_S5_2-like"/>
</dbReference>
<dbReference type="InterPro" id="IPR020667">
    <property type="entry name" value="DNA_mismatch_repair_MutL"/>
</dbReference>
<evidence type="ECO:0000313" key="9">
    <source>
        <dbReference type="Proteomes" id="UP000532121"/>
    </source>
</evidence>
<dbReference type="Gene3D" id="3.30.1540.20">
    <property type="entry name" value="MutL, C-terminal domain, dimerisation subdomain"/>
    <property type="match status" value="1"/>
</dbReference>
<keyword evidence="3 5" id="KW-0234">DNA repair</keyword>
<comment type="similarity">
    <text evidence="1 5">Belongs to the DNA mismatch repair MutL/HexB family.</text>
</comment>
<dbReference type="InterPro" id="IPR014721">
    <property type="entry name" value="Ribsml_uS5_D2-typ_fold_subgr"/>
</dbReference>
<dbReference type="InterPro" id="IPR037198">
    <property type="entry name" value="MutL_C_sf"/>
</dbReference>
<gene>
    <name evidence="5 8" type="primary">mutL</name>
    <name evidence="8" type="ORF">HHO37_02040</name>
</gene>
<dbReference type="HAMAP" id="MF_00149">
    <property type="entry name" value="DNA_mis_repair"/>
    <property type="match status" value="1"/>
</dbReference>
<dbReference type="PANTHER" id="PTHR10073:SF12">
    <property type="entry name" value="DNA MISMATCH REPAIR PROTEIN MLH1"/>
    <property type="match status" value="1"/>
</dbReference>
<organism evidence="8 9">
    <name type="scientific">Streptococcus ratti</name>
    <dbReference type="NCBI Taxonomy" id="1341"/>
    <lineage>
        <taxon>Bacteria</taxon>
        <taxon>Bacillati</taxon>
        <taxon>Bacillota</taxon>
        <taxon>Bacilli</taxon>
        <taxon>Lactobacillales</taxon>
        <taxon>Streptococcaceae</taxon>
        <taxon>Streptococcus</taxon>
    </lineage>
</organism>
<accession>A0A7X9QGH0</accession>
<dbReference type="SMART" id="SM00853">
    <property type="entry name" value="MutL_C"/>
    <property type="match status" value="1"/>
</dbReference>
<evidence type="ECO:0000256" key="1">
    <source>
        <dbReference type="ARBA" id="ARBA00006082"/>
    </source>
</evidence>
<dbReference type="GO" id="GO:0016887">
    <property type="term" value="F:ATP hydrolysis activity"/>
    <property type="evidence" value="ECO:0007669"/>
    <property type="project" value="InterPro"/>
</dbReference>
<dbReference type="PANTHER" id="PTHR10073">
    <property type="entry name" value="DNA MISMATCH REPAIR PROTEIN MLH, PMS, MUTL"/>
    <property type="match status" value="1"/>
</dbReference>
<name>A0A7X9QGH0_STRRT</name>
<dbReference type="Pfam" id="PF08676">
    <property type="entry name" value="MutL_C"/>
    <property type="match status" value="1"/>
</dbReference>
<keyword evidence="8" id="KW-0540">Nuclease</keyword>
<feature type="domain" description="DNA mismatch repair protein S5" evidence="7">
    <location>
        <begin position="209"/>
        <end position="327"/>
    </location>
</feature>
<dbReference type="CDD" id="cd00782">
    <property type="entry name" value="MutL_Trans"/>
    <property type="match status" value="1"/>
</dbReference>
<dbReference type="EMBL" id="JABASA010000003">
    <property type="protein sequence ID" value="NMD48477.1"/>
    <property type="molecule type" value="Genomic_DNA"/>
</dbReference>
<dbReference type="Proteomes" id="UP000532121">
    <property type="component" value="Unassembled WGS sequence"/>
</dbReference>
<comment type="caution">
    <text evidence="8">The sequence shown here is derived from an EMBL/GenBank/DDBJ whole genome shotgun (WGS) entry which is preliminary data.</text>
</comment>
<dbReference type="SUPFAM" id="SSF54211">
    <property type="entry name" value="Ribosomal protein S5 domain 2-like"/>
    <property type="match status" value="1"/>
</dbReference>
<evidence type="ECO:0000256" key="4">
    <source>
        <dbReference type="ARBA" id="ARBA00056375"/>
    </source>
</evidence>
<dbReference type="NCBIfam" id="NF000950">
    <property type="entry name" value="PRK00095.1-3"/>
    <property type="match status" value="1"/>
</dbReference>
<dbReference type="Gene3D" id="3.30.565.10">
    <property type="entry name" value="Histidine kinase-like ATPase, C-terminal domain"/>
    <property type="match status" value="1"/>
</dbReference>
<dbReference type="InterPro" id="IPR038973">
    <property type="entry name" value="MutL/Mlh/Pms-like"/>
</dbReference>
<dbReference type="Pfam" id="PF01119">
    <property type="entry name" value="DNA_mis_repair"/>
    <property type="match status" value="1"/>
</dbReference>
<dbReference type="GO" id="GO:0032300">
    <property type="term" value="C:mismatch repair complex"/>
    <property type="evidence" value="ECO:0007669"/>
    <property type="project" value="InterPro"/>
</dbReference>
<dbReference type="GO" id="GO:0004519">
    <property type="term" value="F:endonuclease activity"/>
    <property type="evidence" value="ECO:0007669"/>
    <property type="project" value="UniProtKB-KW"/>
</dbReference>
<dbReference type="InterPro" id="IPR042121">
    <property type="entry name" value="MutL_C_regsub"/>
</dbReference>
<dbReference type="SUPFAM" id="SSF118116">
    <property type="entry name" value="DNA mismatch repair protein MutL"/>
    <property type="match status" value="1"/>
</dbReference>
<dbReference type="CDD" id="cd16926">
    <property type="entry name" value="HATPase_MutL-MLH-PMS-like"/>
    <property type="match status" value="1"/>
</dbReference>
<reference evidence="8 9" key="1">
    <citation type="submission" date="2020-04" db="EMBL/GenBank/DDBJ databases">
        <title>MicrobeNet Type strains.</title>
        <authorList>
            <person name="Nicholson A.C."/>
        </authorList>
    </citation>
    <scope>NUCLEOTIDE SEQUENCE [LARGE SCALE GENOMIC DNA]</scope>
    <source>
        <strain evidence="8 9">DSM 22768</strain>
    </source>
</reference>
<dbReference type="NCBIfam" id="TIGR00585">
    <property type="entry name" value="mutl"/>
    <property type="match status" value="1"/>
</dbReference>
<protein>
    <recommendedName>
        <fullName evidence="5">DNA mismatch repair protein MutL</fullName>
    </recommendedName>
</protein>
<dbReference type="GO" id="GO:0140664">
    <property type="term" value="F:ATP-dependent DNA damage sensor activity"/>
    <property type="evidence" value="ECO:0007669"/>
    <property type="project" value="InterPro"/>
</dbReference>
<feature type="domain" description="MutL C-terminal dimerisation" evidence="6">
    <location>
        <begin position="453"/>
        <end position="595"/>
    </location>
</feature>
<evidence type="ECO:0000256" key="5">
    <source>
        <dbReference type="HAMAP-Rule" id="MF_00149"/>
    </source>
</evidence>
<dbReference type="InterPro" id="IPR036890">
    <property type="entry name" value="HATPase_C_sf"/>
</dbReference>
<dbReference type="InterPro" id="IPR002099">
    <property type="entry name" value="MutL/Mlh/PMS"/>
</dbReference>
<comment type="function">
    <text evidence="5">This protein is involved in the repair of mismatches in DNA. It is required for dam-dependent methyl-directed DNA mismatch repair. May act as a 'molecular matchmaker', a protein that promotes the formation of a stable complex between two or more DNA-binding proteins in an ATP-dependent manner without itself being part of a final effector complex.</text>
</comment>
<keyword evidence="8" id="KW-0255">Endonuclease</keyword>
<dbReference type="Gene3D" id="3.30.1370.100">
    <property type="entry name" value="MutL, C-terminal domain, regulatory subdomain"/>
    <property type="match status" value="1"/>
</dbReference>
<evidence type="ECO:0000256" key="3">
    <source>
        <dbReference type="ARBA" id="ARBA00023204"/>
    </source>
</evidence>
<dbReference type="InterPro" id="IPR042120">
    <property type="entry name" value="MutL_C_dimsub"/>
</dbReference>
<dbReference type="GO" id="GO:0030983">
    <property type="term" value="F:mismatched DNA binding"/>
    <property type="evidence" value="ECO:0007669"/>
    <property type="project" value="InterPro"/>
</dbReference>